<name>A0ABP7AZ21_9MICO</name>
<organism evidence="1 2">
    <name type="scientific">Microbacterium awajiense</name>
    <dbReference type="NCBI Taxonomy" id="415214"/>
    <lineage>
        <taxon>Bacteria</taxon>
        <taxon>Bacillati</taxon>
        <taxon>Actinomycetota</taxon>
        <taxon>Actinomycetes</taxon>
        <taxon>Micrococcales</taxon>
        <taxon>Microbacteriaceae</taxon>
        <taxon>Microbacterium</taxon>
    </lineage>
</organism>
<proteinExistence type="predicted"/>
<keyword evidence="2" id="KW-1185">Reference proteome</keyword>
<evidence type="ECO:0000313" key="2">
    <source>
        <dbReference type="Proteomes" id="UP001501697"/>
    </source>
</evidence>
<protein>
    <submittedName>
        <fullName evidence="1">Uncharacterized protein</fullName>
    </submittedName>
</protein>
<sequence>MLVVLSVLIIGLTPPLVVTASGGSAWVVRWRAGRLSRWYFKNLTYERYSRWTDPWTPECRDRAVVRVVWRTARFTASRGGSPGVGATDVDEFVGGHAAR</sequence>
<reference evidence="2" key="1">
    <citation type="journal article" date="2019" name="Int. J. Syst. Evol. Microbiol.">
        <title>The Global Catalogue of Microorganisms (GCM) 10K type strain sequencing project: providing services to taxonomists for standard genome sequencing and annotation.</title>
        <authorList>
            <consortium name="The Broad Institute Genomics Platform"/>
            <consortium name="The Broad Institute Genome Sequencing Center for Infectious Disease"/>
            <person name="Wu L."/>
            <person name="Ma J."/>
        </authorList>
    </citation>
    <scope>NUCLEOTIDE SEQUENCE [LARGE SCALE GENOMIC DNA]</scope>
    <source>
        <strain evidence="2">JCM 16544</strain>
    </source>
</reference>
<accession>A0ABP7AZ21</accession>
<evidence type="ECO:0000313" key="1">
    <source>
        <dbReference type="EMBL" id="GAA3643156.1"/>
    </source>
</evidence>
<gene>
    <name evidence="1" type="ORF">GCM10022200_28810</name>
</gene>
<comment type="caution">
    <text evidence="1">The sequence shown here is derived from an EMBL/GenBank/DDBJ whole genome shotgun (WGS) entry which is preliminary data.</text>
</comment>
<dbReference type="Proteomes" id="UP001501697">
    <property type="component" value="Unassembled WGS sequence"/>
</dbReference>
<dbReference type="EMBL" id="BAAAYU010000005">
    <property type="protein sequence ID" value="GAA3643156.1"/>
    <property type="molecule type" value="Genomic_DNA"/>
</dbReference>